<dbReference type="Pfam" id="PF01328">
    <property type="entry name" value="Peroxidase_2"/>
    <property type="match status" value="1"/>
</dbReference>
<evidence type="ECO:0000256" key="5">
    <source>
        <dbReference type="ARBA" id="ARBA00023002"/>
    </source>
</evidence>
<reference evidence="12" key="1">
    <citation type="submission" date="2024-06" db="EMBL/GenBank/DDBJ databases">
        <title>Multi-omics analyses provide insights into the biosynthesis of the anticancer antibiotic pleurotin in Hohenbuehelia grisea.</title>
        <authorList>
            <person name="Weaver J.A."/>
            <person name="Alberti F."/>
        </authorList>
    </citation>
    <scope>NUCLEOTIDE SEQUENCE [LARGE SCALE GENOMIC DNA]</scope>
    <source>
        <strain evidence="12">T-177</strain>
    </source>
</reference>
<dbReference type="PROSITE" id="PS51405">
    <property type="entry name" value="HEME_HALOPEROXIDASE"/>
    <property type="match status" value="1"/>
</dbReference>
<keyword evidence="9" id="KW-1133">Transmembrane helix</keyword>
<dbReference type="PANTHER" id="PTHR33577">
    <property type="entry name" value="STERIGMATOCYSTIN BIOSYNTHESIS PEROXIDASE STCC-RELATED"/>
    <property type="match status" value="1"/>
</dbReference>
<protein>
    <recommendedName>
        <fullName evidence="10">Heme haloperoxidase family profile domain-containing protein</fullName>
    </recommendedName>
</protein>
<comment type="similarity">
    <text evidence="7">Belongs to the chloroperoxidase family.</text>
</comment>
<evidence type="ECO:0000313" key="12">
    <source>
        <dbReference type="Proteomes" id="UP001556367"/>
    </source>
</evidence>
<gene>
    <name evidence="11" type="ORF">HGRIS_007084</name>
</gene>
<evidence type="ECO:0000256" key="6">
    <source>
        <dbReference type="ARBA" id="ARBA00023004"/>
    </source>
</evidence>
<evidence type="ECO:0000256" key="2">
    <source>
        <dbReference type="ARBA" id="ARBA00022559"/>
    </source>
</evidence>
<keyword evidence="9" id="KW-0812">Transmembrane</keyword>
<keyword evidence="12" id="KW-1185">Reference proteome</keyword>
<keyword evidence="2" id="KW-0575">Peroxidase</keyword>
<feature type="compositionally biased region" description="Basic and acidic residues" evidence="8">
    <location>
        <begin position="1"/>
        <end position="16"/>
    </location>
</feature>
<organism evidence="11 12">
    <name type="scientific">Hohenbuehelia grisea</name>
    <dbReference type="NCBI Taxonomy" id="104357"/>
    <lineage>
        <taxon>Eukaryota</taxon>
        <taxon>Fungi</taxon>
        <taxon>Dikarya</taxon>
        <taxon>Basidiomycota</taxon>
        <taxon>Agaricomycotina</taxon>
        <taxon>Agaricomycetes</taxon>
        <taxon>Agaricomycetidae</taxon>
        <taxon>Agaricales</taxon>
        <taxon>Pleurotineae</taxon>
        <taxon>Pleurotaceae</taxon>
        <taxon>Hohenbuehelia</taxon>
    </lineage>
</organism>
<proteinExistence type="inferred from homology"/>
<dbReference type="EMBL" id="JASNQZ010000010">
    <property type="protein sequence ID" value="KAL0952864.1"/>
    <property type="molecule type" value="Genomic_DNA"/>
</dbReference>
<evidence type="ECO:0000256" key="3">
    <source>
        <dbReference type="ARBA" id="ARBA00022617"/>
    </source>
</evidence>
<sequence>MDEQDHSQQLRQHDQHAYIPPKATDRRAPCPGVNTLANHGYLPRDGKDIGLFKLMGALRHGYNITWIHSLFIAGTAMFLCGHGFFRRRINLDDLAVHGKLEHDASLIHRDTPIGTKRAPNDVDPELFKELLKYPAPGHGMSLHDFARLRRDRELLLPRPLEGWIKSVACSEPVIAWFVMRDEASGEIPIERLKQFFGEERLPDGWARPKQPIRLFQSLGVVFSMTESVTKMIDASRKLD</sequence>
<keyword evidence="4" id="KW-0479">Metal-binding</keyword>
<dbReference type="InterPro" id="IPR000028">
    <property type="entry name" value="Chloroperoxidase"/>
</dbReference>
<comment type="cofactor">
    <cofactor evidence="1">
        <name>heme b</name>
        <dbReference type="ChEBI" id="CHEBI:60344"/>
    </cofactor>
</comment>
<keyword evidence="6" id="KW-0408">Iron</keyword>
<dbReference type="PANTHER" id="PTHR33577:SF9">
    <property type="entry name" value="PEROXIDASE STCC"/>
    <property type="match status" value="1"/>
</dbReference>
<accession>A0ABR3JAZ6</accession>
<feature type="domain" description="Heme haloperoxidase family profile" evidence="10">
    <location>
        <begin position="14"/>
        <end position="219"/>
    </location>
</feature>
<keyword evidence="9" id="KW-0472">Membrane</keyword>
<dbReference type="InterPro" id="IPR036851">
    <property type="entry name" value="Chloroperoxidase-like_sf"/>
</dbReference>
<evidence type="ECO:0000259" key="10">
    <source>
        <dbReference type="PROSITE" id="PS51405"/>
    </source>
</evidence>
<feature type="region of interest" description="Disordered" evidence="8">
    <location>
        <begin position="1"/>
        <end position="30"/>
    </location>
</feature>
<evidence type="ECO:0000313" key="11">
    <source>
        <dbReference type="EMBL" id="KAL0952864.1"/>
    </source>
</evidence>
<evidence type="ECO:0000256" key="8">
    <source>
        <dbReference type="SAM" id="MobiDB-lite"/>
    </source>
</evidence>
<evidence type="ECO:0000256" key="1">
    <source>
        <dbReference type="ARBA" id="ARBA00001970"/>
    </source>
</evidence>
<dbReference type="Gene3D" id="1.10.489.10">
    <property type="entry name" value="Chloroperoxidase-like"/>
    <property type="match status" value="1"/>
</dbReference>
<dbReference type="SUPFAM" id="SSF47571">
    <property type="entry name" value="Cloroperoxidase"/>
    <property type="match status" value="1"/>
</dbReference>
<evidence type="ECO:0000256" key="9">
    <source>
        <dbReference type="SAM" id="Phobius"/>
    </source>
</evidence>
<evidence type="ECO:0000256" key="4">
    <source>
        <dbReference type="ARBA" id="ARBA00022723"/>
    </source>
</evidence>
<keyword evidence="5" id="KW-0560">Oxidoreductase</keyword>
<keyword evidence="3" id="KW-0349">Heme</keyword>
<name>A0ABR3JAZ6_9AGAR</name>
<dbReference type="Proteomes" id="UP001556367">
    <property type="component" value="Unassembled WGS sequence"/>
</dbReference>
<feature type="transmembrane region" description="Helical" evidence="9">
    <location>
        <begin position="64"/>
        <end position="85"/>
    </location>
</feature>
<evidence type="ECO:0000256" key="7">
    <source>
        <dbReference type="ARBA" id="ARBA00025795"/>
    </source>
</evidence>
<comment type="caution">
    <text evidence="11">The sequence shown here is derived from an EMBL/GenBank/DDBJ whole genome shotgun (WGS) entry which is preliminary data.</text>
</comment>